<keyword evidence="5" id="KW-0812">Transmembrane</keyword>
<dbReference type="SUPFAM" id="SSF56954">
    <property type="entry name" value="Outer membrane efflux proteins (OEP)"/>
    <property type="match status" value="1"/>
</dbReference>
<dbReference type="EMBL" id="JAKKSL010000001">
    <property type="protein sequence ID" value="MCI2283198.1"/>
    <property type="molecule type" value="Genomic_DNA"/>
</dbReference>
<dbReference type="Pfam" id="PF02321">
    <property type="entry name" value="OEP"/>
    <property type="match status" value="2"/>
</dbReference>
<evidence type="ECO:0000313" key="10">
    <source>
        <dbReference type="Proteomes" id="UP001139646"/>
    </source>
</evidence>
<dbReference type="InterPro" id="IPR010130">
    <property type="entry name" value="T1SS_OMP_TolC"/>
</dbReference>
<evidence type="ECO:0000256" key="2">
    <source>
        <dbReference type="ARBA" id="ARBA00007613"/>
    </source>
</evidence>
<keyword evidence="10" id="KW-1185">Reference proteome</keyword>
<dbReference type="NCBIfam" id="TIGR01844">
    <property type="entry name" value="type_I_sec_TolC"/>
    <property type="match status" value="1"/>
</dbReference>
<gene>
    <name evidence="9" type="primary">tolC</name>
    <name evidence="9" type="ORF">L3081_07085</name>
</gene>
<dbReference type="Proteomes" id="UP001139646">
    <property type="component" value="Unassembled WGS sequence"/>
</dbReference>
<dbReference type="Gene3D" id="1.20.1600.10">
    <property type="entry name" value="Outer membrane efflux proteins (OEP)"/>
    <property type="match status" value="1"/>
</dbReference>
<feature type="signal peptide" evidence="8">
    <location>
        <begin position="1"/>
        <end position="23"/>
    </location>
</feature>
<comment type="caution">
    <text evidence="9">The sequence shown here is derived from an EMBL/GenBank/DDBJ whole genome shotgun (WGS) entry which is preliminary data.</text>
</comment>
<dbReference type="InterPro" id="IPR003423">
    <property type="entry name" value="OMP_efflux"/>
</dbReference>
<protein>
    <submittedName>
        <fullName evidence="9">Outer membrane channel protein TolC</fullName>
    </submittedName>
</protein>
<evidence type="ECO:0000256" key="4">
    <source>
        <dbReference type="ARBA" id="ARBA00022452"/>
    </source>
</evidence>
<evidence type="ECO:0000313" key="9">
    <source>
        <dbReference type="EMBL" id="MCI2283198.1"/>
    </source>
</evidence>
<keyword evidence="4" id="KW-1134">Transmembrane beta strand</keyword>
<keyword evidence="3" id="KW-0813">Transport</keyword>
<comment type="similarity">
    <text evidence="2">Belongs to the outer membrane factor (OMF) (TC 1.B.17) family.</text>
</comment>
<dbReference type="InterPro" id="IPR058622">
    <property type="entry name" value="TolC"/>
</dbReference>
<dbReference type="InterPro" id="IPR051906">
    <property type="entry name" value="TolC-like"/>
</dbReference>
<dbReference type="NCBIfam" id="NF007002">
    <property type="entry name" value="PRK09465.1"/>
    <property type="match status" value="1"/>
</dbReference>
<keyword evidence="6" id="KW-0472">Membrane</keyword>
<evidence type="ECO:0000256" key="5">
    <source>
        <dbReference type="ARBA" id="ARBA00022692"/>
    </source>
</evidence>
<keyword evidence="8" id="KW-0732">Signal</keyword>
<dbReference type="PANTHER" id="PTHR30026:SF20">
    <property type="entry name" value="OUTER MEMBRANE PROTEIN TOLC"/>
    <property type="match status" value="1"/>
</dbReference>
<reference evidence="9" key="1">
    <citation type="submission" date="2022-01" db="EMBL/GenBank/DDBJ databases">
        <title>Colwellia maritima, isolated from seawater.</title>
        <authorList>
            <person name="Kristyanto S."/>
            <person name="Jung J."/>
            <person name="Jeon C.O."/>
        </authorList>
    </citation>
    <scope>NUCLEOTIDE SEQUENCE</scope>
    <source>
        <strain evidence="9">MSW7</strain>
    </source>
</reference>
<evidence type="ECO:0000256" key="8">
    <source>
        <dbReference type="SAM" id="SignalP"/>
    </source>
</evidence>
<dbReference type="RefSeq" id="WP_242284451.1">
    <property type="nucleotide sequence ID" value="NZ_JAKKSL010000001.1"/>
</dbReference>
<sequence length="454" mass="49564">MKKTLSTLIIAIASAMAATNAQADDLLSVYQQALLNDTVVLKAQAQFNIVKEDIVQARSALLPQLSGYASYTDGSSESYNPPIETLPNGVISETEYDSLSYGANLNMQLYHHDTWLRLGIAEKSAHQSDLSYQVAKQDLIVRVTQAYFALLSTKDDLAFAKAEKAAIARQLEQTKQRFSVGLTAITDVHEAQAQYDNAVTEEIRAENAILSAEEELRVITNTYPRDINVLNTARFSTSTPTPNSADEWQKAAEAKNLDLIASKVGIEIAKQTINSARAGHYPTLDLSASYNRTDGESETNSINLNTPILDDYSVGVTLNVPIYSGGAIESSVRQAQSNFVLASQNLMQTHRAVVRTTRNAYNTVMTTISGIKALEQSVLSATKALEATEGGFEVGTRTIVDVLDSTRNLYNAKRNLSSTRYAYIQNVLLLKRLYGGTITDEDITAINSGLIAEQ</sequence>
<evidence type="ECO:0000256" key="7">
    <source>
        <dbReference type="ARBA" id="ARBA00023237"/>
    </source>
</evidence>
<evidence type="ECO:0000256" key="3">
    <source>
        <dbReference type="ARBA" id="ARBA00022448"/>
    </source>
</evidence>
<organism evidence="9 10">
    <name type="scientific">Colwellia maritima</name>
    <dbReference type="NCBI Taxonomy" id="2912588"/>
    <lineage>
        <taxon>Bacteria</taxon>
        <taxon>Pseudomonadati</taxon>
        <taxon>Pseudomonadota</taxon>
        <taxon>Gammaproteobacteria</taxon>
        <taxon>Alteromonadales</taxon>
        <taxon>Colwelliaceae</taxon>
        <taxon>Colwellia</taxon>
    </lineage>
</organism>
<keyword evidence="7" id="KW-0998">Cell outer membrane</keyword>
<feature type="chain" id="PRO_5046190956" evidence="8">
    <location>
        <begin position="24"/>
        <end position="454"/>
    </location>
</feature>
<dbReference type="PANTHER" id="PTHR30026">
    <property type="entry name" value="OUTER MEMBRANE PROTEIN TOLC"/>
    <property type="match status" value="1"/>
</dbReference>
<accession>A0ABS9WYX2</accession>
<evidence type="ECO:0000256" key="1">
    <source>
        <dbReference type="ARBA" id="ARBA00004442"/>
    </source>
</evidence>
<name>A0ABS9WYX2_9GAMM</name>
<proteinExistence type="inferred from homology"/>
<evidence type="ECO:0000256" key="6">
    <source>
        <dbReference type="ARBA" id="ARBA00023136"/>
    </source>
</evidence>
<comment type="subcellular location">
    <subcellularLocation>
        <location evidence="1">Cell outer membrane</location>
    </subcellularLocation>
</comment>